<accession>A0A4Y2TE42</accession>
<dbReference type="EMBL" id="BGPR01027932">
    <property type="protein sequence ID" value="GBN98807.1"/>
    <property type="molecule type" value="Genomic_DNA"/>
</dbReference>
<keyword evidence="2" id="KW-1185">Reference proteome</keyword>
<dbReference type="AlphaFoldDB" id="A0A4Y2TE42"/>
<comment type="caution">
    <text evidence="1">The sequence shown here is derived from an EMBL/GenBank/DDBJ whole genome shotgun (WGS) entry which is preliminary data.</text>
</comment>
<proteinExistence type="predicted"/>
<reference evidence="1 2" key="1">
    <citation type="journal article" date="2019" name="Sci. Rep.">
        <title>Orb-weaving spider Araneus ventricosus genome elucidates the spidroin gene catalogue.</title>
        <authorList>
            <person name="Kono N."/>
            <person name="Nakamura H."/>
            <person name="Ohtoshi R."/>
            <person name="Moran D.A.P."/>
            <person name="Shinohara A."/>
            <person name="Yoshida Y."/>
            <person name="Fujiwara M."/>
            <person name="Mori M."/>
            <person name="Tomita M."/>
            <person name="Arakawa K."/>
        </authorList>
    </citation>
    <scope>NUCLEOTIDE SEQUENCE [LARGE SCALE GENOMIC DNA]</scope>
</reference>
<sequence>MYFAIDVQTSAKHRSYEDVNADYMFLLSHWLYLHRCTSVELDKNFFLSKFFIQGKRRTAFMDSGDPFQHSACDKISQQLLDVVPHLTP</sequence>
<protein>
    <submittedName>
        <fullName evidence="1">Uncharacterized protein</fullName>
    </submittedName>
</protein>
<name>A0A4Y2TE42_ARAVE</name>
<organism evidence="1 2">
    <name type="scientific">Araneus ventricosus</name>
    <name type="common">Orbweaver spider</name>
    <name type="synonym">Epeira ventricosa</name>
    <dbReference type="NCBI Taxonomy" id="182803"/>
    <lineage>
        <taxon>Eukaryota</taxon>
        <taxon>Metazoa</taxon>
        <taxon>Ecdysozoa</taxon>
        <taxon>Arthropoda</taxon>
        <taxon>Chelicerata</taxon>
        <taxon>Arachnida</taxon>
        <taxon>Araneae</taxon>
        <taxon>Araneomorphae</taxon>
        <taxon>Entelegynae</taxon>
        <taxon>Araneoidea</taxon>
        <taxon>Araneidae</taxon>
        <taxon>Araneus</taxon>
    </lineage>
</organism>
<evidence type="ECO:0000313" key="2">
    <source>
        <dbReference type="Proteomes" id="UP000499080"/>
    </source>
</evidence>
<dbReference type="Proteomes" id="UP000499080">
    <property type="component" value="Unassembled WGS sequence"/>
</dbReference>
<evidence type="ECO:0000313" key="1">
    <source>
        <dbReference type="EMBL" id="GBN98807.1"/>
    </source>
</evidence>
<gene>
    <name evidence="1" type="ORF">AVEN_113051_1</name>
</gene>